<protein>
    <submittedName>
        <fullName evidence="1">Uncharacterized protein</fullName>
    </submittedName>
</protein>
<dbReference type="Proteomes" id="UP000243468">
    <property type="component" value="Unassembled WGS sequence"/>
</dbReference>
<evidence type="ECO:0000313" key="2">
    <source>
        <dbReference type="Proteomes" id="UP000243468"/>
    </source>
</evidence>
<reference evidence="2" key="1">
    <citation type="submission" date="2016-09" db="EMBL/GenBank/DDBJ databases">
        <authorList>
            <person name="Varghese N."/>
            <person name="Submissions S."/>
        </authorList>
    </citation>
    <scope>NUCLEOTIDE SEQUENCE [LARGE SCALE GENOMIC DNA]</scope>
    <source>
        <strain evidence="2">ANC 4667</strain>
    </source>
</reference>
<organism evidence="1 2">
    <name type="scientific">Acinetobacter kookii</name>
    <dbReference type="NCBI Taxonomy" id="1226327"/>
    <lineage>
        <taxon>Bacteria</taxon>
        <taxon>Pseudomonadati</taxon>
        <taxon>Pseudomonadota</taxon>
        <taxon>Gammaproteobacteria</taxon>
        <taxon>Moraxellales</taxon>
        <taxon>Moraxellaceae</taxon>
        <taxon>Acinetobacter</taxon>
    </lineage>
</organism>
<keyword evidence="2" id="KW-1185">Reference proteome</keyword>
<gene>
    <name evidence="1" type="ORF">SAMN05421732_11143</name>
</gene>
<accession>A0A1G6NU72</accession>
<name>A0A1G6NU72_9GAMM</name>
<evidence type="ECO:0000313" key="1">
    <source>
        <dbReference type="EMBL" id="SDC70787.1"/>
    </source>
</evidence>
<proteinExistence type="predicted"/>
<dbReference type="AlphaFoldDB" id="A0A1G6NU72"/>
<dbReference type="EMBL" id="FMYO01000011">
    <property type="protein sequence ID" value="SDC70787.1"/>
    <property type="molecule type" value="Genomic_DNA"/>
</dbReference>
<sequence>MGAARFFSYDEVIQEQDVPEHKTTIKRSYTRIVKQRQESCLTNPYEKARQDAGLFLYHFIKP</sequence>